<dbReference type="EMBL" id="JAZAVK010000029">
    <property type="protein sequence ID" value="KAK7429485.1"/>
    <property type="molecule type" value="Genomic_DNA"/>
</dbReference>
<comment type="caution">
    <text evidence="2">The sequence shown here is derived from an EMBL/GenBank/DDBJ whole genome shotgun (WGS) entry which is preliminary data.</text>
</comment>
<accession>A0ABR1I908</accession>
<proteinExistence type="predicted"/>
<evidence type="ECO:0000256" key="1">
    <source>
        <dbReference type="SAM" id="MobiDB-lite"/>
    </source>
</evidence>
<protein>
    <submittedName>
        <fullName evidence="2">Uncharacterized protein</fullName>
    </submittedName>
</protein>
<dbReference type="Proteomes" id="UP001498421">
    <property type="component" value="Unassembled WGS sequence"/>
</dbReference>
<gene>
    <name evidence="2" type="ORF">QQZ08_004078</name>
</gene>
<name>A0ABR1I908_9HYPO</name>
<organism evidence="2 3">
    <name type="scientific">Neonectria magnoliae</name>
    <dbReference type="NCBI Taxonomy" id="2732573"/>
    <lineage>
        <taxon>Eukaryota</taxon>
        <taxon>Fungi</taxon>
        <taxon>Dikarya</taxon>
        <taxon>Ascomycota</taxon>
        <taxon>Pezizomycotina</taxon>
        <taxon>Sordariomycetes</taxon>
        <taxon>Hypocreomycetidae</taxon>
        <taxon>Hypocreales</taxon>
        <taxon>Nectriaceae</taxon>
        <taxon>Neonectria</taxon>
    </lineage>
</organism>
<sequence length="340" mass="39211">MTRLGNNHEILPLDASTGPQATTCDSLPPPTKTLQLYRRLLFGRKHLFTPSSSEAAHYFVTNPVPHKHAHTWKPIFYRGDNPKYTPTSKAIARIRRTGMWNSFKIELGDGVEEVLENKRRAHDRKSYEREQRMRKRFRRKKKPPKRELEDLKDVHGLVVALKMRRAGFLERKLKWELAGQEYRWSGTRMFLPNWIRRCKGVSHDMKLVDSDKNVLATIRKDRWASFMASERTDAPPNRKKSLVGTLHLYPAAYAKTTVSEREHIRLGSGGTIAINQAEPHCWDMGNSGEDSPNMNPGGGHSGDLTEEAIVLTCWIAIEAEHRLRHKIFDLLEEIAEEFKE</sequence>
<evidence type="ECO:0000313" key="2">
    <source>
        <dbReference type="EMBL" id="KAK7429485.1"/>
    </source>
</evidence>
<feature type="compositionally biased region" description="Basic residues" evidence="1">
    <location>
        <begin position="132"/>
        <end position="144"/>
    </location>
</feature>
<feature type="region of interest" description="Disordered" evidence="1">
    <location>
        <begin position="125"/>
        <end position="147"/>
    </location>
</feature>
<feature type="region of interest" description="Disordered" evidence="1">
    <location>
        <begin position="1"/>
        <end position="29"/>
    </location>
</feature>
<evidence type="ECO:0000313" key="3">
    <source>
        <dbReference type="Proteomes" id="UP001498421"/>
    </source>
</evidence>
<reference evidence="2 3" key="1">
    <citation type="journal article" date="2025" name="Microbiol. Resour. Announc.">
        <title>Draft genome sequences for Neonectria magnoliae and Neonectria punicea, canker pathogens of Liriodendron tulipifera and Acer saccharum in West Virginia.</title>
        <authorList>
            <person name="Petronek H.M."/>
            <person name="Kasson M.T."/>
            <person name="Metheny A.M."/>
            <person name="Stauder C.M."/>
            <person name="Lovett B."/>
            <person name="Lynch S.C."/>
            <person name="Garnas J.R."/>
            <person name="Kasson L.R."/>
            <person name="Stajich J.E."/>
        </authorList>
    </citation>
    <scope>NUCLEOTIDE SEQUENCE [LARGE SCALE GENOMIC DNA]</scope>
    <source>
        <strain evidence="2 3">NRRL 64651</strain>
    </source>
</reference>
<keyword evidence="3" id="KW-1185">Reference proteome</keyword>